<feature type="transmembrane region" description="Helical" evidence="1">
    <location>
        <begin position="61"/>
        <end position="82"/>
    </location>
</feature>
<keyword evidence="1" id="KW-1133">Transmembrane helix</keyword>
<dbReference type="EMBL" id="UGVC01000001">
    <property type="protein sequence ID" value="SUD90384.1"/>
    <property type="molecule type" value="Genomic_DNA"/>
</dbReference>
<name>A0A379LKU3_9GAMM</name>
<gene>
    <name evidence="2" type="ORF">NCTC10526_00710</name>
</gene>
<proteinExistence type="predicted"/>
<dbReference type="STRING" id="1123034.GCA_000685805_00516"/>
<evidence type="ECO:0000313" key="3">
    <source>
        <dbReference type="Proteomes" id="UP000254123"/>
    </source>
</evidence>
<organism evidence="2 3">
    <name type="scientific">Psychrobacter phenylpyruvicus</name>
    <dbReference type="NCBI Taxonomy" id="29432"/>
    <lineage>
        <taxon>Bacteria</taxon>
        <taxon>Pseudomonadati</taxon>
        <taxon>Pseudomonadota</taxon>
        <taxon>Gammaproteobacteria</taxon>
        <taxon>Moraxellales</taxon>
        <taxon>Moraxellaceae</taxon>
        <taxon>Psychrobacter</taxon>
    </lineage>
</organism>
<evidence type="ECO:0000256" key="1">
    <source>
        <dbReference type="SAM" id="Phobius"/>
    </source>
</evidence>
<evidence type="ECO:0000313" key="2">
    <source>
        <dbReference type="EMBL" id="SUD90384.1"/>
    </source>
</evidence>
<keyword evidence="3" id="KW-1185">Reference proteome</keyword>
<protein>
    <submittedName>
        <fullName evidence="2">Uncharacterized protein</fullName>
    </submittedName>
</protein>
<keyword evidence="1" id="KW-0472">Membrane</keyword>
<feature type="transmembrane region" description="Helical" evidence="1">
    <location>
        <begin position="165"/>
        <end position="192"/>
    </location>
</feature>
<sequence>MLNQALKVFDFLKIKYPKNAQHKALYYMPLVIGSFAGIFCTLLATNSYGDNFLFSDKFNDLFTLLAILPGFFIASLSAVSAINRDAIDNYINHENPPFIWKKERNRSEPYKQLLTRRVFLTMLFAYLAAFTLLLTLLLTIIRFVFSADYIYFYFDITSDSIAPTIILLLFNTFVFSAIVQIVTLTLVGINYLGYKALVDE</sequence>
<dbReference type="AlphaFoldDB" id="A0A379LKU3"/>
<accession>A0A379LKU3</accession>
<dbReference type="Proteomes" id="UP000254123">
    <property type="component" value="Unassembled WGS sequence"/>
</dbReference>
<reference evidence="2 3" key="1">
    <citation type="submission" date="2018-06" db="EMBL/GenBank/DDBJ databases">
        <authorList>
            <consortium name="Pathogen Informatics"/>
            <person name="Doyle S."/>
        </authorList>
    </citation>
    <scope>NUCLEOTIDE SEQUENCE [LARGE SCALE GENOMIC DNA]</scope>
    <source>
        <strain evidence="2 3">NCTC10526</strain>
    </source>
</reference>
<dbReference type="RefSeq" id="WP_028858171.1">
    <property type="nucleotide sequence ID" value="NZ_CAJHAQ010000001.1"/>
</dbReference>
<keyword evidence="1" id="KW-0812">Transmembrane</keyword>
<feature type="transmembrane region" description="Helical" evidence="1">
    <location>
        <begin position="118"/>
        <end position="145"/>
    </location>
</feature>
<feature type="transmembrane region" description="Helical" evidence="1">
    <location>
        <begin position="24"/>
        <end position="49"/>
    </location>
</feature>